<evidence type="ECO:0000313" key="2">
    <source>
        <dbReference type="WBParaSite" id="ES5_v2.g14751.t1"/>
    </source>
</evidence>
<sequence length="218" mass="25148">MITKESEIFFTDKQQSFVNVNNYDNVNIYNSNSNLNLNANYKSLSVSSVQSYCKKTTSGKSSDSYDIGINEGHKRFQKYKKSDLSYVLNERQVQQMFENRRKDFSKKDFFEKDSLNVNSSTLSLHIAAYENSMETSYANECNEADGFKNKGGNTGLKWKNLKQIFTGSTLIVQVNPFEFSRQKNNQNNKPEVMQFKSSQRLLNPNLSESKLIVRRGKQ</sequence>
<proteinExistence type="predicted"/>
<organism evidence="1 2">
    <name type="scientific">Panagrolaimus sp. ES5</name>
    <dbReference type="NCBI Taxonomy" id="591445"/>
    <lineage>
        <taxon>Eukaryota</taxon>
        <taxon>Metazoa</taxon>
        <taxon>Ecdysozoa</taxon>
        <taxon>Nematoda</taxon>
        <taxon>Chromadorea</taxon>
        <taxon>Rhabditida</taxon>
        <taxon>Tylenchina</taxon>
        <taxon>Panagrolaimomorpha</taxon>
        <taxon>Panagrolaimoidea</taxon>
        <taxon>Panagrolaimidae</taxon>
        <taxon>Panagrolaimus</taxon>
    </lineage>
</organism>
<dbReference type="Proteomes" id="UP000887579">
    <property type="component" value="Unplaced"/>
</dbReference>
<protein>
    <submittedName>
        <fullName evidence="2">Uncharacterized protein</fullName>
    </submittedName>
</protein>
<name>A0AC34FC47_9BILA</name>
<accession>A0AC34FC47</accession>
<evidence type="ECO:0000313" key="1">
    <source>
        <dbReference type="Proteomes" id="UP000887579"/>
    </source>
</evidence>
<dbReference type="WBParaSite" id="ES5_v2.g14751.t1">
    <property type="protein sequence ID" value="ES5_v2.g14751.t1"/>
    <property type="gene ID" value="ES5_v2.g14751"/>
</dbReference>
<reference evidence="2" key="1">
    <citation type="submission" date="2022-11" db="UniProtKB">
        <authorList>
            <consortium name="WormBaseParasite"/>
        </authorList>
    </citation>
    <scope>IDENTIFICATION</scope>
</reference>